<dbReference type="SUPFAM" id="SSF57850">
    <property type="entry name" value="RING/U-box"/>
    <property type="match status" value="1"/>
</dbReference>
<evidence type="ECO:0000313" key="10">
    <source>
        <dbReference type="EMBL" id="CAL6096517.1"/>
    </source>
</evidence>
<dbReference type="PROSITE" id="PS50103">
    <property type="entry name" value="ZF_C3H1"/>
    <property type="match status" value="1"/>
</dbReference>
<dbReference type="AlphaFoldDB" id="A0AA86NL00"/>
<evidence type="ECO:0000256" key="3">
    <source>
        <dbReference type="ARBA" id="ARBA00022833"/>
    </source>
</evidence>
<evidence type="ECO:0000313" key="9">
    <source>
        <dbReference type="EMBL" id="CAL6066706.1"/>
    </source>
</evidence>
<gene>
    <name evidence="8" type="ORF">HINF_LOCUS41142</name>
    <name evidence="9" type="ORF">HINF_LOCUS52617</name>
    <name evidence="10" type="ORF">HINF_LOCUS68468</name>
    <name evidence="7" type="ORF">HINF_LOCUS9460</name>
</gene>
<dbReference type="InterPro" id="IPR000571">
    <property type="entry name" value="Znf_CCCH"/>
</dbReference>
<evidence type="ECO:0000259" key="5">
    <source>
        <dbReference type="PROSITE" id="PS50089"/>
    </source>
</evidence>
<feature type="domain" description="RING-type" evidence="5">
    <location>
        <begin position="50"/>
        <end position="87"/>
    </location>
</feature>
<dbReference type="PROSITE" id="PS50089">
    <property type="entry name" value="ZF_RING_2"/>
    <property type="match status" value="1"/>
</dbReference>
<reference evidence="7" key="1">
    <citation type="submission" date="2023-06" db="EMBL/GenBank/DDBJ databases">
        <authorList>
            <person name="Kurt Z."/>
        </authorList>
    </citation>
    <scope>NUCLEOTIDE SEQUENCE</scope>
</reference>
<dbReference type="GO" id="GO:0008270">
    <property type="term" value="F:zinc ion binding"/>
    <property type="evidence" value="ECO:0007669"/>
    <property type="project" value="UniProtKB-KW"/>
</dbReference>
<feature type="domain" description="C3H1-type" evidence="6">
    <location>
        <begin position="11"/>
        <end position="39"/>
    </location>
</feature>
<keyword evidence="3 4" id="KW-0862">Zinc</keyword>
<keyword evidence="11" id="KW-1185">Reference proteome</keyword>
<accession>A0AA86NL00</accession>
<feature type="zinc finger region" description="C3H1-type" evidence="4">
    <location>
        <begin position="11"/>
        <end position="39"/>
    </location>
</feature>
<evidence type="ECO:0000313" key="11">
    <source>
        <dbReference type="Proteomes" id="UP001642409"/>
    </source>
</evidence>
<keyword evidence="1 4" id="KW-0479">Metal-binding</keyword>
<dbReference type="InterPro" id="IPR036855">
    <property type="entry name" value="Znf_CCCH_sf"/>
</dbReference>
<evidence type="ECO:0000256" key="1">
    <source>
        <dbReference type="ARBA" id="ARBA00022723"/>
    </source>
</evidence>
<dbReference type="EMBL" id="CAXDID020000263">
    <property type="protein sequence ID" value="CAL6066706.1"/>
    <property type="molecule type" value="Genomic_DNA"/>
</dbReference>
<dbReference type="EMBL" id="CATOUU010000233">
    <property type="protein sequence ID" value="CAI9921815.1"/>
    <property type="molecule type" value="Genomic_DNA"/>
</dbReference>
<dbReference type="Pfam" id="PF00642">
    <property type="entry name" value="zf-CCCH"/>
    <property type="match status" value="1"/>
</dbReference>
<evidence type="ECO:0000313" key="7">
    <source>
        <dbReference type="EMBL" id="CAI9921815.1"/>
    </source>
</evidence>
<evidence type="ECO:0000259" key="6">
    <source>
        <dbReference type="PROSITE" id="PS50103"/>
    </source>
</evidence>
<name>A0AA86NL00_9EUKA</name>
<reference evidence="9 11" key="2">
    <citation type="submission" date="2024-07" db="EMBL/GenBank/DDBJ databases">
        <authorList>
            <person name="Akdeniz Z."/>
        </authorList>
    </citation>
    <scope>NUCLEOTIDE SEQUENCE [LARGE SCALE GENOMIC DNA]</scope>
</reference>
<evidence type="ECO:0000256" key="4">
    <source>
        <dbReference type="PROSITE-ProRule" id="PRU00723"/>
    </source>
</evidence>
<protein>
    <submittedName>
        <fullName evidence="7">Zinc finger domain-containing protein</fullName>
    </submittedName>
    <submittedName>
        <fullName evidence="9">Zinc_finger domain-containing protein</fullName>
    </submittedName>
</protein>
<proteinExistence type="predicted"/>
<sequence>MQTKPNLKTKPQNLNICTQYAKTGYCIFGAECKHLHIRKENEIKVKKITCPECQKELVPGQTLVLECKHKMCLQCFENGVRICKKCKAAINKVEIQ</sequence>
<evidence type="ECO:0000313" key="8">
    <source>
        <dbReference type="EMBL" id="CAI9953497.1"/>
    </source>
</evidence>
<dbReference type="Proteomes" id="UP001642409">
    <property type="component" value="Unassembled WGS sequence"/>
</dbReference>
<comment type="caution">
    <text evidence="7">The sequence shown here is derived from an EMBL/GenBank/DDBJ whole genome shotgun (WGS) entry which is preliminary data.</text>
</comment>
<dbReference type="EMBL" id="CATOUU010000839">
    <property type="protein sequence ID" value="CAI9953497.1"/>
    <property type="molecule type" value="Genomic_DNA"/>
</dbReference>
<organism evidence="7">
    <name type="scientific">Hexamita inflata</name>
    <dbReference type="NCBI Taxonomy" id="28002"/>
    <lineage>
        <taxon>Eukaryota</taxon>
        <taxon>Metamonada</taxon>
        <taxon>Diplomonadida</taxon>
        <taxon>Hexamitidae</taxon>
        <taxon>Hexamitinae</taxon>
        <taxon>Hexamita</taxon>
    </lineage>
</organism>
<dbReference type="EMBL" id="CAXDID020000486">
    <property type="protein sequence ID" value="CAL6096517.1"/>
    <property type="molecule type" value="Genomic_DNA"/>
</dbReference>
<evidence type="ECO:0000256" key="2">
    <source>
        <dbReference type="ARBA" id="ARBA00022771"/>
    </source>
</evidence>
<dbReference type="SUPFAM" id="SSF90229">
    <property type="entry name" value="CCCH zinc finger"/>
    <property type="match status" value="1"/>
</dbReference>
<dbReference type="InterPro" id="IPR001841">
    <property type="entry name" value="Znf_RING"/>
</dbReference>
<keyword evidence="2 4" id="KW-0863">Zinc-finger</keyword>